<proteinExistence type="predicted"/>
<reference evidence="1" key="1">
    <citation type="submission" date="2014-09" db="EMBL/GenBank/DDBJ databases">
        <authorList>
            <person name="Magalhaes I.L.F."/>
            <person name="Oliveira U."/>
            <person name="Santos F.R."/>
            <person name="Vidigal T.H.D.A."/>
            <person name="Brescovit A.D."/>
            <person name="Santos A.J."/>
        </authorList>
    </citation>
    <scope>NUCLEOTIDE SEQUENCE</scope>
    <source>
        <tissue evidence="1">Shoot tissue taken approximately 20 cm above the soil surface</tissue>
    </source>
</reference>
<dbReference type="EMBL" id="GBRH01180379">
    <property type="protein sequence ID" value="JAE17517.1"/>
    <property type="molecule type" value="Transcribed_RNA"/>
</dbReference>
<dbReference type="AlphaFoldDB" id="A0A0A9FZ17"/>
<name>A0A0A9FZ17_ARUDO</name>
<protein>
    <submittedName>
        <fullName evidence="1">Uncharacterized protein</fullName>
    </submittedName>
</protein>
<organism evidence="1">
    <name type="scientific">Arundo donax</name>
    <name type="common">Giant reed</name>
    <name type="synonym">Donax arundinaceus</name>
    <dbReference type="NCBI Taxonomy" id="35708"/>
    <lineage>
        <taxon>Eukaryota</taxon>
        <taxon>Viridiplantae</taxon>
        <taxon>Streptophyta</taxon>
        <taxon>Embryophyta</taxon>
        <taxon>Tracheophyta</taxon>
        <taxon>Spermatophyta</taxon>
        <taxon>Magnoliopsida</taxon>
        <taxon>Liliopsida</taxon>
        <taxon>Poales</taxon>
        <taxon>Poaceae</taxon>
        <taxon>PACMAD clade</taxon>
        <taxon>Arundinoideae</taxon>
        <taxon>Arundineae</taxon>
        <taxon>Arundo</taxon>
    </lineage>
</organism>
<reference evidence="1" key="2">
    <citation type="journal article" date="2015" name="Data Brief">
        <title>Shoot transcriptome of the giant reed, Arundo donax.</title>
        <authorList>
            <person name="Barrero R.A."/>
            <person name="Guerrero F.D."/>
            <person name="Moolhuijzen P."/>
            <person name="Goolsby J.A."/>
            <person name="Tidwell J."/>
            <person name="Bellgard S.E."/>
            <person name="Bellgard M.I."/>
        </authorList>
    </citation>
    <scope>NUCLEOTIDE SEQUENCE</scope>
    <source>
        <tissue evidence="1">Shoot tissue taken approximately 20 cm above the soil surface</tissue>
    </source>
</reference>
<evidence type="ECO:0000313" key="1">
    <source>
        <dbReference type="EMBL" id="JAE17517.1"/>
    </source>
</evidence>
<sequence>MAGATYSISEASMIKMGTKQRNNSLNISM</sequence>
<accession>A0A0A9FZ17</accession>